<dbReference type="Proteomes" id="UP001172083">
    <property type="component" value="Unassembled WGS sequence"/>
</dbReference>
<feature type="signal peptide" evidence="2">
    <location>
        <begin position="1"/>
        <end position="21"/>
    </location>
</feature>
<keyword evidence="2" id="KW-0732">Signal</keyword>
<name>A0ABT8L0F3_9BACT</name>
<evidence type="ECO:0000256" key="1">
    <source>
        <dbReference type="SAM" id="Coils"/>
    </source>
</evidence>
<dbReference type="EMBL" id="JAUJEB010000001">
    <property type="protein sequence ID" value="MDN5211193.1"/>
    <property type="molecule type" value="Genomic_DNA"/>
</dbReference>
<comment type="caution">
    <text evidence="3">The sequence shown here is derived from an EMBL/GenBank/DDBJ whole genome shotgun (WGS) entry which is preliminary data.</text>
</comment>
<accession>A0ABT8L0F3</accession>
<evidence type="ECO:0000313" key="4">
    <source>
        <dbReference type="Proteomes" id="UP001172083"/>
    </source>
</evidence>
<evidence type="ECO:0000313" key="3">
    <source>
        <dbReference type="EMBL" id="MDN5211193.1"/>
    </source>
</evidence>
<sequence>MRYFFLVMLGVSLLVFSQASGQSILKFTEYDDDDRVVADSLRQIAAFDINSRVEITIDKDALRKVLFAQLDVTPLSAEIINRISVLQNIAVDGLAALAPLQDSLLSWSRTPDSLRDSKTLQPVFRRIGDPALRLINLATPGSRLRETFNSQLANIPREAGTAGTYRILFDGALQEAMALKAALDSIARNHGVFVQLGAWVDTRKTTAPIHLPGFDEYPEGEAFVVERWNINLSQEQKETLRSIEHLANNFNGNSFKGALRNIQLTTPEMIREIIDTFNQCADSIRGRLDNLDNELTQQQAIAKGDVKDLKSQITGYVDFLKGLKNKYQTGSLTTSSTAFLIQTNDDLSQIKNRTEELIERAKNLRTDFASRFETGSSAIRLAVNDLGNTIVHCSELLETGIKDLINKAKALFTELTGFKKLNEAALELSEEVFKFDIDGLPDKTEFTLTKTGRRQSGDKILVRIAAGDSTRQRQVLEHRRFRLFQLLPHIKTVVGLIFADLPESETVDSKFQLSASYSILLKKGSRKSMGYNRTFNPGIGLNVAALDFDHDDVPEIGLGLVGSVFRDYLQGGFGYNVYRDKAYWFFGLRIPLSLSAITFNREAGSVP</sequence>
<gene>
    <name evidence="3" type="ORF">QQ020_04000</name>
</gene>
<proteinExistence type="predicted"/>
<evidence type="ECO:0000256" key="2">
    <source>
        <dbReference type="SAM" id="SignalP"/>
    </source>
</evidence>
<organism evidence="3 4">
    <name type="scientific">Agaribacillus aureus</name>
    <dbReference type="NCBI Taxonomy" id="3051825"/>
    <lineage>
        <taxon>Bacteria</taxon>
        <taxon>Pseudomonadati</taxon>
        <taxon>Bacteroidota</taxon>
        <taxon>Cytophagia</taxon>
        <taxon>Cytophagales</taxon>
        <taxon>Splendidivirgaceae</taxon>
        <taxon>Agaribacillus</taxon>
    </lineage>
</organism>
<reference evidence="3" key="1">
    <citation type="submission" date="2023-06" db="EMBL/GenBank/DDBJ databases">
        <title>Genomic of Agaribacillus aureum.</title>
        <authorList>
            <person name="Wang G."/>
        </authorList>
    </citation>
    <scope>NUCLEOTIDE SEQUENCE</scope>
    <source>
        <strain evidence="3">BMA12</strain>
    </source>
</reference>
<dbReference type="RefSeq" id="WP_346756528.1">
    <property type="nucleotide sequence ID" value="NZ_JAUJEB010000001.1"/>
</dbReference>
<keyword evidence="1" id="KW-0175">Coiled coil</keyword>
<feature type="coiled-coil region" evidence="1">
    <location>
        <begin position="340"/>
        <end position="367"/>
    </location>
</feature>
<feature type="chain" id="PRO_5046155963" evidence="2">
    <location>
        <begin position="22"/>
        <end position="607"/>
    </location>
</feature>
<keyword evidence="4" id="KW-1185">Reference proteome</keyword>
<protein>
    <submittedName>
        <fullName evidence="3">Uncharacterized protein</fullName>
    </submittedName>
</protein>